<dbReference type="InterPro" id="IPR036890">
    <property type="entry name" value="HATPase_C_sf"/>
</dbReference>
<evidence type="ECO:0000256" key="2">
    <source>
        <dbReference type="ARBA" id="ARBA00012438"/>
    </source>
</evidence>
<dbReference type="Pfam" id="PF01590">
    <property type="entry name" value="GAF"/>
    <property type="match status" value="1"/>
</dbReference>
<gene>
    <name evidence="10" type="ordered locus">Tmath_1819</name>
</gene>
<dbReference type="Gene3D" id="3.30.450.20">
    <property type="entry name" value="PAS domain"/>
    <property type="match status" value="1"/>
</dbReference>
<dbReference type="Pfam" id="PF13426">
    <property type="entry name" value="PAS_9"/>
    <property type="match status" value="1"/>
</dbReference>
<feature type="domain" description="PAS" evidence="8">
    <location>
        <begin position="342"/>
        <end position="389"/>
    </location>
</feature>
<evidence type="ECO:0000313" key="10">
    <source>
        <dbReference type="EMBL" id="ADH61517.1"/>
    </source>
</evidence>
<dbReference type="SUPFAM" id="SSF55785">
    <property type="entry name" value="PYP-like sensor domain (PAS domain)"/>
    <property type="match status" value="1"/>
</dbReference>
<dbReference type="PROSITE" id="PS50113">
    <property type="entry name" value="PAC"/>
    <property type="match status" value="1"/>
</dbReference>
<evidence type="ECO:0000256" key="5">
    <source>
        <dbReference type="ARBA" id="ARBA00023012"/>
    </source>
</evidence>
<dbReference type="EC" id="2.7.13.3" evidence="2"/>
<reference evidence="10 11" key="1">
    <citation type="submission" date="2010-05" db="EMBL/GenBank/DDBJ databases">
        <title>Complete sequence of Thermoanaerobacter mathranii subsp. mathranii mathranii str. A3.</title>
        <authorList>
            <consortium name="US DOE Joint Genome Institute"/>
            <person name="Lucas S."/>
            <person name="Copeland A."/>
            <person name="Lapidus A."/>
            <person name="Cheng J.-F."/>
            <person name="Bruce D."/>
            <person name="Goodwin L."/>
            <person name="Pitluck S."/>
            <person name="Held B."/>
            <person name="Detter J.C."/>
            <person name="Han C."/>
            <person name="Tapia R."/>
            <person name="Land M."/>
            <person name="Hauser L."/>
            <person name="Kyrpides N."/>
            <person name="Mikhailova N."/>
            <person name="Zhou J."/>
            <person name="Hemme C."/>
            <person name="Woyke T."/>
        </authorList>
    </citation>
    <scope>NUCLEOTIDE SEQUENCE [LARGE SCALE GENOMIC DNA]</scope>
    <source>
        <strain evidence="10 11">A3</strain>
    </source>
</reference>
<dbReference type="InterPro" id="IPR029016">
    <property type="entry name" value="GAF-like_dom_sf"/>
</dbReference>
<dbReference type="SMART" id="SM00086">
    <property type="entry name" value="PAC"/>
    <property type="match status" value="1"/>
</dbReference>
<evidence type="ECO:0000256" key="3">
    <source>
        <dbReference type="ARBA" id="ARBA00022553"/>
    </source>
</evidence>
<feature type="domain" description="PAC" evidence="9">
    <location>
        <begin position="413"/>
        <end position="467"/>
    </location>
</feature>
<keyword evidence="6" id="KW-0175">Coiled coil</keyword>
<keyword evidence="11" id="KW-1185">Reference proteome</keyword>
<dbReference type="CDD" id="cd00082">
    <property type="entry name" value="HisKA"/>
    <property type="match status" value="1"/>
</dbReference>
<feature type="domain" description="Histidine kinase" evidence="7">
    <location>
        <begin position="501"/>
        <end position="757"/>
    </location>
</feature>
<comment type="catalytic activity">
    <reaction evidence="1">
        <text>ATP + protein L-histidine = ADP + protein N-phospho-L-histidine.</text>
        <dbReference type="EC" id="2.7.13.3"/>
    </reaction>
</comment>
<dbReference type="InterPro" id="IPR035965">
    <property type="entry name" value="PAS-like_dom_sf"/>
</dbReference>
<dbReference type="Gene3D" id="3.30.450.40">
    <property type="match status" value="1"/>
</dbReference>
<dbReference type="PROSITE" id="PS50109">
    <property type="entry name" value="HIS_KIN"/>
    <property type="match status" value="1"/>
</dbReference>
<evidence type="ECO:0000259" key="9">
    <source>
        <dbReference type="PROSITE" id="PS50113"/>
    </source>
</evidence>
<dbReference type="EMBL" id="CP002032">
    <property type="protein sequence ID" value="ADH61517.1"/>
    <property type="molecule type" value="Genomic_DNA"/>
</dbReference>
<sequence length="766" mass="88113">MNTFRTLVCIESAEKYRNFLTIIEQNYENTLVLSDVSELQKELMSNEKTINVIFIDNMLLDKITDSLSSILELENNFCIVLFEEYVSTYEKSSFIYDVLECNDIYKISNFLIRLERELNRKAQLLSFQDEIKRFYDIGKKLSSEKDLMTLLELIIETCMDMTSSDAVTIYAIIDSDSGEWSYYDKNAKNKMLKFIIAKNNSIKLNLESMTFPISKNSIVGYAVISGEPLRIDNAYCIPEGADYQFDRKFDNLTGYTTKSILTIPMKDHQDRVLGVIQLINKKQGDIIIPFSLNDEMIIHSLAGQAAVAIENSILYKNMETLLEQYRQTIYEEITKRRLADEEIHKLLSAVEHSPVSVVITDINGTIQYVNPKFTEVTGYTYKEVIGKNLNILKSGKHTKEFYYNFWNTILSGKEWSGEFYNKKKNGEFYWDSTLVSPLKDENGSIKYFIAVKEDVTEKKLLAQKLEEKNRKLQETIKKLNETQTQLIQQEKMAGIGQLAAGVAHEINNPLGFIMSNFEVLQKYANVLKETLLYYKDFISAYQSLNFEEAKLKIEHIKNFEKKNKMDFILEDLSELFHDTNIGLERVKNIVNALRSFSHIDQLNNFEEYDLNEGIRTTLLIAKSNLKHDINIREDLGNIPLIPAIGGEINQAILNIIMNAAQAIRMKGIDSGGIIEIRTYNDENYVYLEVKDNGIGIEEKNLNRIFEPFYTTKPIGEGTGLGLSITYDIIVKKHNGEILVESKYGEGAKFVIKLPIKRIEKDSIMKD</sequence>
<dbReference type="SMART" id="SM00065">
    <property type="entry name" value="GAF"/>
    <property type="match status" value="1"/>
</dbReference>
<keyword evidence="3" id="KW-0597">Phosphoprotein</keyword>
<proteinExistence type="predicted"/>
<dbReference type="Proteomes" id="UP000002064">
    <property type="component" value="Chromosome"/>
</dbReference>
<keyword evidence="5" id="KW-0902">Two-component regulatory system</keyword>
<dbReference type="InterPro" id="IPR003661">
    <property type="entry name" value="HisK_dim/P_dom"/>
</dbReference>
<dbReference type="InterPro" id="IPR005467">
    <property type="entry name" value="His_kinase_dom"/>
</dbReference>
<dbReference type="Pfam" id="PF02518">
    <property type="entry name" value="HATPase_c"/>
    <property type="match status" value="1"/>
</dbReference>
<dbReference type="PANTHER" id="PTHR43065:SF50">
    <property type="entry name" value="HISTIDINE KINASE"/>
    <property type="match status" value="1"/>
</dbReference>
<dbReference type="InterPro" id="IPR000700">
    <property type="entry name" value="PAS-assoc_C"/>
</dbReference>
<dbReference type="SUPFAM" id="SSF55874">
    <property type="entry name" value="ATPase domain of HSP90 chaperone/DNA topoisomerase II/histidine kinase"/>
    <property type="match status" value="1"/>
</dbReference>
<dbReference type="InterPro" id="IPR004358">
    <property type="entry name" value="Sig_transdc_His_kin-like_C"/>
</dbReference>
<keyword evidence="4 10" id="KW-0418">Kinase</keyword>
<dbReference type="RefSeq" id="WP_013150738.1">
    <property type="nucleotide sequence ID" value="NC_014209.1"/>
</dbReference>
<dbReference type="InterPro" id="IPR001610">
    <property type="entry name" value="PAC"/>
</dbReference>
<dbReference type="InterPro" id="IPR003594">
    <property type="entry name" value="HATPase_dom"/>
</dbReference>
<evidence type="ECO:0000256" key="4">
    <source>
        <dbReference type="ARBA" id="ARBA00022777"/>
    </source>
</evidence>
<organism evidence="10 11">
    <name type="scientific">Thermoanaerobacter mathranii subsp. mathranii (strain DSM 11426 / CCUG 53645 / CIP 108742 / A3)</name>
    <dbReference type="NCBI Taxonomy" id="583358"/>
    <lineage>
        <taxon>Bacteria</taxon>
        <taxon>Bacillati</taxon>
        <taxon>Bacillota</taxon>
        <taxon>Clostridia</taxon>
        <taxon>Thermoanaerobacterales</taxon>
        <taxon>Thermoanaerobacteraceae</taxon>
        <taxon>Thermoanaerobacter</taxon>
    </lineage>
</organism>
<name>A0ABM5LS07_THEM3</name>
<evidence type="ECO:0000256" key="1">
    <source>
        <dbReference type="ARBA" id="ARBA00000085"/>
    </source>
</evidence>
<dbReference type="InterPro" id="IPR003018">
    <property type="entry name" value="GAF"/>
</dbReference>
<dbReference type="PRINTS" id="PR00344">
    <property type="entry name" value="BCTRLSENSOR"/>
</dbReference>
<accession>A0ABM5LS07</accession>
<keyword evidence="4 10" id="KW-0808">Transferase</keyword>
<dbReference type="InterPro" id="IPR036097">
    <property type="entry name" value="HisK_dim/P_sf"/>
</dbReference>
<dbReference type="NCBIfam" id="TIGR00229">
    <property type="entry name" value="sensory_box"/>
    <property type="match status" value="1"/>
</dbReference>
<dbReference type="InterPro" id="IPR000014">
    <property type="entry name" value="PAS"/>
</dbReference>
<dbReference type="GO" id="GO:0016301">
    <property type="term" value="F:kinase activity"/>
    <property type="evidence" value="ECO:0007669"/>
    <property type="project" value="UniProtKB-KW"/>
</dbReference>
<dbReference type="PANTHER" id="PTHR43065">
    <property type="entry name" value="SENSOR HISTIDINE KINASE"/>
    <property type="match status" value="1"/>
</dbReference>
<evidence type="ECO:0000259" key="7">
    <source>
        <dbReference type="PROSITE" id="PS50109"/>
    </source>
</evidence>
<evidence type="ECO:0000256" key="6">
    <source>
        <dbReference type="SAM" id="Coils"/>
    </source>
</evidence>
<dbReference type="SMART" id="SM00387">
    <property type="entry name" value="HATPase_c"/>
    <property type="match status" value="1"/>
</dbReference>
<dbReference type="Gene3D" id="3.30.565.10">
    <property type="entry name" value="Histidine kinase-like ATPase, C-terminal domain"/>
    <property type="match status" value="1"/>
</dbReference>
<evidence type="ECO:0000259" key="8">
    <source>
        <dbReference type="PROSITE" id="PS50112"/>
    </source>
</evidence>
<dbReference type="SUPFAM" id="SSF47384">
    <property type="entry name" value="Homodimeric domain of signal transducing histidine kinase"/>
    <property type="match status" value="1"/>
</dbReference>
<dbReference type="SMART" id="SM00091">
    <property type="entry name" value="PAS"/>
    <property type="match status" value="1"/>
</dbReference>
<dbReference type="CDD" id="cd00130">
    <property type="entry name" value="PAS"/>
    <property type="match status" value="1"/>
</dbReference>
<evidence type="ECO:0000313" key="11">
    <source>
        <dbReference type="Proteomes" id="UP000002064"/>
    </source>
</evidence>
<dbReference type="SUPFAM" id="SSF55781">
    <property type="entry name" value="GAF domain-like"/>
    <property type="match status" value="1"/>
</dbReference>
<dbReference type="Gene3D" id="1.10.287.130">
    <property type="match status" value="1"/>
</dbReference>
<protein>
    <recommendedName>
        <fullName evidence="2">histidine kinase</fullName>
        <ecNumber evidence="2">2.7.13.3</ecNumber>
    </recommendedName>
</protein>
<dbReference type="PROSITE" id="PS50112">
    <property type="entry name" value="PAS"/>
    <property type="match status" value="1"/>
</dbReference>
<feature type="coiled-coil region" evidence="6">
    <location>
        <begin position="455"/>
        <end position="492"/>
    </location>
</feature>